<evidence type="ECO:0000256" key="2">
    <source>
        <dbReference type="ARBA" id="ARBA00022448"/>
    </source>
</evidence>
<dbReference type="STRING" id="1408163.A0A0F4YQ21"/>
<dbReference type="GO" id="GO:0022857">
    <property type="term" value="F:transmembrane transporter activity"/>
    <property type="evidence" value="ECO:0007669"/>
    <property type="project" value="InterPro"/>
</dbReference>
<dbReference type="EMBL" id="LASV01000267">
    <property type="protein sequence ID" value="KKA20349.1"/>
    <property type="molecule type" value="Genomic_DNA"/>
</dbReference>
<dbReference type="PANTHER" id="PTHR43791:SF9">
    <property type="entry name" value="MAJOR FACILITATOR-TYPE TRANSPORTER HXNP"/>
    <property type="match status" value="1"/>
</dbReference>
<dbReference type="Proteomes" id="UP000053958">
    <property type="component" value="Unassembled WGS sequence"/>
</dbReference>
<evidence type="ECO:0000313" key="7">
    <source>
        <dbReference type="EMBL" id="KKA20349.1"/>
    </source>
</evidence>
<keyword evidence="4 6" id="KW-1133">Transmembrane helix</keyword>
<keyword evidence="2" id="KW-0813">Transport</keyword>
<evidence type="ECO:0008006" key="9">
    <source>
        <dbReference type="Google" id="ProtNLM"/>
    </source>
</evidence>
<reference evidence="7 8" key="1">
    <citation type="submission" date="2015-04" db="EMBL/GenBank/DDBJ databases">
        <authorList>
            <person name="Heijne W.H."/>
            <person name="Fedorova N.D."/>
            <person name="Nierman W.C."/>
            <person name="Vollebregt A.W."/>
            <person name="Zhao Z."/>
            <person name="Wu L."/>
            <person name="Kumar M."/>
            <person name="Stam H."/>
            <person name="van den Berg M.A."/>
            <person name="Pel H.J."/>
        </authorList>
    </citation>
    <scope>NUCLEOTIDE SEQUENCE [LARGE SCALE GENOMIC DNA]</scope>
    <source>
        <strain evidence="7 8">CBS 393.64</strain>
    </source>
</reference>
<dbReference type="PANTHER" id="PTHR43791">
    <property type="entry name" value="PERMEASE-RELATED"/>
    <property type="match status" value="1"/>
</dbReference>
<feature type="transmembrane region" description="Helical" evidence="6">
    <location>
        <begin position="251"/>
        <end position="271"/>
    </location>
</feature>
<dbReference type="RefSeq" id="XP_013326961.1">
    <property type="nucleotide sequence ID" value="XM_013471507.1"/>
</dbReference>
<feature type="transmembrane region" description="Helical" evidence="6">
    <location>
        <begin position="445"/>
        <end position="466"/>
    </location>
</feature>
<feature type="transmembrane region" description="Helical" evidence="6">
    <location>
        <begin position="181"/>
        <end position="205"/>
    </location>
</feature>
<name>A0A0F4YQ21_RASE3</name>
<feature type="transmembrane region" description="Helical" evidence="6">
    <location>
        <begin position="478"/>
        <end position="498"/>
    </location>
</feature>
<feature type="transmembrane region" description="Helical" evidence="6">
    <location>
        <begin position="413"/>
        <end position="433"/>
    </location>
</feature>
<protein>
    <recommendedName>
        <fullName evidence="9">MFS transporter</fullName>
    </recommendedName>
</protein>
<evidence type="ECO:0000256" key="4">
    <source>
        <dbReference type="ARBA" id="ARBA00022989"/>
    </source>
</evidence>
<dbReference type="GeneID" id="25317971"/>
<keyword evidence="3 6" id="KW-0812">Transmembrane</keyword>
<dbReference type="GO" id="GO:0016020">
    <property type="term" value="C:membrane"/>
    <property type="evidence" value="ECO:0007669"/>
    <property type="project" value="UniProtKB-SubCell"/>
</dbReference>
<dbReference type="Gene3D" id="1.20.1250.20">
    <property type="entry name" value="MFS general substrate transporter like domains"/>
    <property type="match status" value="2"/>
</dbReference>
<feature type="transmembrane region" description="Helical" evidence="6">
    <location>
        <begin position="384"/>
        <end position="401"/>
    </location>
</feature>
<evidence type="ECO:0000256" key="5">
    <source>
        <dbReference type="ARBA" id="ARBA00023136"/>
    </source>
</evidence>
<dbReference type="InterPro" id="IPR036259">
    <property type="entry name" value="MFS_trans_sf"/>
</dbReference>
<dbReference type="InterPro" id="IPR011701">
    <property type="entry name" value="MFS"/>
</dbReference>
<evidence type="ECO:0000256" key="6">
    <source>
        <dbReference type="SAM" id="Phobius"/>
    </source>
</evidence>
<comment type="subcellular location">
    <subcellularLocation>
        <location evidence="1">Membrane</location>
        <topology evidence="1">Multi-pass membrane protein</topology>
    </subcellularLocation>
</comment>
<sequence length="537" mass="60589">MSTDVEEKTAPALSTTDDVKVDNELGLATTNNDGEIQTIHHRIDKAVERSYLRKLDFYLLPFLSLMYLFNSVDRSNLSNAKTDGFDTDMHFQGNEYSLLLLLFYVPNGLADKEFDLKECRSTSESAHKAVLRENHTSLADAGLGLLIDDPNRVHELWRNARHPFAYRVRNQLRSCCQKNLLSIWILSAYRFFEAGFYAGTIFHLTLFYKRNELGFRIALIFGSAELAAAFSGILAYGVFQIKNTALKGWQYLFIIEGGITVLLSLFGYYWLPASPQEARWLTSAEKDVARVRSLQDGSKDVGEDFNLKLAFRQWKDPKMIIWAVIALTYPVPFTTASNFLPQIVQRLGYDVVKTNLMTVPPNLAGFCVLLVVTKSSDYFRERTFHICFALTLSLVSLIILATTDVETNKGVAFFAMFLLASGAYIPSCLYHSWHNNNNISENSRAVTTGILVGLANLGGILGSATFRVEYAPNYIPTLAATAACAATSIMLVLGLGLWMKHDNRRRDREQGVRIRPQDVDTSLLKDHENDVNWRWFS</sequence>
<keyword evidence="8" id="KW-1185">Reference proteome</keyword>
<accession>A0A0F4YQ21</accession>
<dbReference type="SUPFAM" id="SSF103473">
    <property type="entry name" value="MFS general substrate transporter"/>
    <property type="match status" value="2"/>
</dbReference>
<keyword evidence="5 6" id="KW-0472">Membrane</keyword>
<organism evidence="7 8">
    <name type="scientific">Rasamsonia emersonii (strain ATCC 16479 / CBS 393.64 / IMI 116815)</name>
    <dbReference type="NCBI Taxonomy" id="1408163"/>
    <lineage>
        <taxon>Eukaryota</taxon>
        <taxon>Fungi</taxon>
        <taxon>Dikarya</taxon>
        <taxon>Ascomycota</taxon>
        <taxon>Pezizomycotina</taxon>
        <taxon>Eurotiomycetes</taxon>
        <taxon>Eurotiomycetidae</taxon>
        <taxon>Eurotiales</taxon>
        <taxon>Trichocomaceae</taxon>
        <taxon>Rasamsonia</taxon>
    </lineage>
</organism>
<evidence type="ECO:0000256" key="3">
    <source>
        <dbReference type="ARBA" id="ARBA00022692"/>
    </source>
</evidence>
<feature type="transmembrane region" description="Helical" evidence="6">
    <location>
        <begin position="319"/>
        <end position="340"/>
    </location>
</feature>
<proteinExistence type="predicted"/>
<gene>
    <name evidence="7" type="ORF">T310_5631</name>
</gene>
<dbReference type="Pfam" id="PF07690">
    <property type="entry name" value="MFS_1"/>
    <property type="match status" value="1"/>
</dbReference>
<feature type="transmembrane region" description="Helical" evidence="6">
    <location>
        <begin position="217"/>
        <end position="239"/>
    </location>
</feature>
<dbReference type="OrthoDB" id="2985014at2759"/>
<dbReference type="FunFam" id="1.20.1250.20:FF:000013">
    <property type="entry name" value="MFS general substrate transporter"/>
    <property type="match status" value="1"/>
</dbReference>
<dbReference type="AlphaFoldDB" id="A0A0F4YQ21"/>
<evidence type="ECO:0000256" key="1">
    <source>
        <dbReference type="ARBA" id="ARBA00004141"/>
    </source>
</evidence>
<evidence type="ECO:0000313" key="8">
    <source>
        <dbReference type="Proteomes" id="UP000053958"/>
    </source>
</evidence>
<comment type="caution">
    <text evidence="7">The sequence shown here is derived from an EMBL/GenBank/DDBJ whole genome shotgun (WGS) entry which is preliminary data.</text>
</comment>